<keyword evidence="5 7" id="KW-0694">RNA-binding</keyword>
<dbReference type="GO" id="GO:0045910">
    <property type="term" value="P:negative regulation of DNA recombination"/>
    <property type="evidence" value="ECO:0007669"/>
    <property type="project" value="InterPro"/>
</dbReference>
<evidence type="ECO:0000256" key="7">
    <source>
        <dbReference type="HAMAP-Rule" id="MF_00092"/>
    </source>
</evidence>
<dbReference type="SMART" id="SM00534">
    <property type="entry name" value="MUTSac"/>
    <property type="match status" value="1"/>
</dbReference>
<dbReference type="GO" id="GO:0019843">
    <property type="term" value="F:rRNA binding"/>
    <property type="evidence" value="ECO:0007669"/>
    <property type="project" value="UniProtKB-UniRule"/>
</dbReference>
<dbReference type="PIRSF" id="PIRSF005814">
    <property type="entry name" value="MutS_YshD"/>
    <property type="match status" value="1"/>
</dbReference>
<dbReference type="GO" id="GO:0043023">
    <property type="term" value="F:ribosomal large subunit binding"/>
    <property type="evidence" value="ECO:0007669"/>
    <property type="project" value="UniProtKB-UniRule"/>
</dbReference>
<dbReference type="InterPro" id="IPR002625">
    <property type="entry name" value="Smr_dom"/>
</dbReference>
<keyword evidence="6 7" id="KW-0238">DNA-binding</keyword>
<gene>
    <name evidence="7 10" type="primary">mutS2</name>
    <name evidence="7" type="synonym">rqcU</name>
    <name evidence="10" type="ORF">CPIN18021_1659</name>
</gene>
<dbReference type="SUPFAM" id="SSF52540">
    <property type="entry name" value="P-loop containing nucleoside triphosphate hydrolases"/>
    <property type="match status" value="1"/>
</dbReference>
<evidence type="ECO:0000256" key="8">
    <source>
        <dbReference type="SAM" id="Coils"/>
    </source>
</evidence>
<keyword evidence="3 7" id="KW-0378">Hydrolase</keyword>
<evidence type="ECO:0000256" key="2">
    <source>
        <dbReference type="ARBA" id="ARBA00022741"/>
    </source>
</evidence>
<dbReference type="RefSeq" id="WP_078424819.1">
    <property type="nucleotide sequence ID" value="NZ_CP017258.1"/>
</dbReference>
<keyword evidence="2 7" id="KW-0547">Nucleotide-binding</keyword>
<sequence>MKNNLDEIFSKLDLNEYLDHLNSFLSREKTLFISGDRNIHYENILELCKYDFDSPQKIQNLDDALARLGKQGILHITEIGEFSKILNYFLYLKGLKFENRLGEWIAKIDIFPTMLELAKSFDKKGELKDSVDERFLQIKESISIKKKQIDAELRRLIYTKSLSPYLVDTQVHFINDSETLLVRGGFNHFLKGVVIARSSGGYFYVMPSSIENLKKEQSELISKKEEIVFEYAKQFSALMNKALPFLKFINNAFDVFDAYQARVLMAKTYDFDFVLPDNSNDIRLKDFAHPALKNPKSISVDFSKKVLLITGVNAGGKSMLLKSIITSCLLAKYLMPMRINPNESKIGSFKEFDAIIEDPQNVKNDISTFAGRMVNFSKLFSKKSFVIGVDEIELGTDFEEAASLYSVLIQKLISQDIKMVITTHHKRLAMLLSKNENVELVAALYDEVLQRPKFEFLKGTIGKSYAFETALRYGIPSNLVSESKKAYGEDKENLNEIITKTLNLQSELKTKLDETNKKEQKLDSLLANLKEQKEKDELKISQTISKLEHEYMMAINKAKESINLKDIKEKHRVINAAHEMKKYIQKPQNQKPKELKVGDNIKYNKIKGVIISITKNDAMIQSDGIKLRVPLSFLSKNENAQQPQTTKSQVKVKVQKPKTANVVLDLHGLRADEAIGKLDKFISDSLIMGFDEVSVYHGIGTGKLAFAVKEFLKSHPSVKDFFDAPPNQGGFGAKIVRF</sequence>
<dbReference type="Pfam" id="PF00488">
    <property type="entry name" value="MutS_V"/>
    <property type="match status" value="1"/>
</dbReference>
<dbReference type="GO" id="GO:0006298">
    <property type="term" value="P:mismatch repair"/>
    <property type="evidence" value="ECO:0007669"/>
    <property type="project" value="InterPro"/>
</dbReference>
<evidence type="ECO:0000256" key="3">
    <source>
        <dbReference type="ARBA" id="ARBA00022801"/>
    </source>
</evidence>
<dbReference type="NCBIfam" id="TIGR01069">
    <property type="entry name" value="mutS2"/>
    <property type="match status" value="1"/>
</dbReference>
<evidence type="ECO:0000256" key="5">
    <source>
        <dbReference type="ARBA" id="ARBA00022884"/>
    </source>
</evidence>
<comment type="subunit">
    <text evidence="7">Homodimer. Binds to stalled ribosomes, contacting rRNA.</text>
</comment>
<feature type="coiled-coil region" evidence="8">
    <location>
        <begin position="512"/>
        <end position="546"/>
    </location>
</feature>
<comment type="function">
    <text evidence="7">Endonuclease that is involved in the suppression of homologous recombination and thus may have a key role in the control of bacterial genetic diversity.</text>
</comment>
<dbReference type="InterPro" id="IPR007696">
    <property type="entry name" value="DNA_mismatch_repair_MutS_core"/>
</dbReference>
<dbReference type="GO" id="GO:0030983">
    <property type="term" value="F:mismatched DNA binding"/>
    <property type="evidence" value="ECO:0007669"/>
    <property type="project" value="InterPro"/>
</dbReference>
<accession>A0A1S6U9N6</accession>
<evidence type="ECO:0000313" key="11">
    <source>
        <dbReference type="Proteomes" id="UP000190868"/>
    </source>
</evidence>
<dbReference type="AlphaFoldDB" id="A0A1S6U9N6"/>
<keyword evidence="11" id="KW-1185">Reference proteome</keyword>
<proteinExistence type="inferred from homology"/>
<dbReference type="PANTHER" id="PTHR48466:SF2">
    <property type="entry name" value="OS10G0509000 PROTEIN"/>
    <property type="match status" value="1"/>
</dbReference>
<evidence type="ECO:0000259" key="9">
    <source>
        <dbReference type="PROSITE" id="PS50828"/>
    </source>
</evidence>
<dbReference type="InterPro" id="IPR000432">
    <property type="entry name" value="DNA_mismatch_repair_MutS_C"/>
</dbReference>
<dbReference type="EC" id="3.1.-.-" evidence="7"/>
<evidence type="ECO:0000256" key="4">
    <source>
        <dbReference type="ARBA" id="ARBA00022840"/>
    </source>
</evidence>
<dbReference type="SMART" id="SM00463">
    <property type="entry name" value="SMR"/>
    <property type="match status" value="1"/>
</dbReference>
<keyword evidence="1 7" id="KW-0699">rRNA-binding</keyword>
<dbReference type="PANTHER" id="PTHR48466">
    <property type="entry name" value="OS10G0509000 PROTEIN-RELATED"/>
    <property type="match status" value="1"/>
</dbReference>
<dbReference type="EC" id="3.6.4.-" evidence="7"/>
<evidence type="ECO:0000313" key="10">
    <source>
        <dbReference type="EMBL" id="AQW88438.1"/>
    </source>
</evidence>
<dbReference type="Pfam" id="PF01713">
    <property type="entry name" value="Smr"/>
    <property type="match status" value="1"/>
</dbReference>
<evidence type="ECO:0000256" key="6">
    <source>
        <dbReference type="ARBA" id="ARBA00023125"/>
    </source>
</evidence>
<keyword evidence="7" id="KW-0255">Endonuclease</keyword>
<dbReference type="Gene3D" id="3.40.50.300">
    <property type="entry name" value="P-loop containing nucleotide triphosphate hydrolases"/>
    <property type="match status" value="1"/>
</dbReference>
<dbReference type="HAMAP" id="MF_00092">
    <property type="entry name" value="MutS2"/>
    <property type="match status" value="1"/>
</dbReference>
<dbReference type="InterPro" id="IPR036063">
    <property type="entry name" value="Smr_dom_sf"/>
</dbReference>
<reference evidence="11" key="1">
    <citation type="submission" date="2016-09" db="EMBL/GenBank/DDBJ databases">
        <title>Comparative genomics of the Campylobacter concisus group.</title>
        <authorList>
            <person name="Miller W.G."/>
            <person name="Yee E."/>
            <person name="Chapman M.H."/>
            <person name="Huynh S."/>
            <person name="Bono J.L."/>
            <person name="On S.L.W."/>
            <person name="StLeger J."/>
            <person name="Foster G."/>
            <person name="Parker C.T."/>
        </authorList>
    </citation>
    <scope>NUCLEOTIDE SEQUENCE [LARGE SCALE GENOMIC DNA]</scope>
    <source>
        <strain evidence="11">RM18021</strain>
    </source>
</reference>
<keyword evidence="7" id="KW-0540">Nuclease</keyword>
<dbReference type="GO" id="GO:0072344">
    <property type="term" value="P:rescue of stalled ribosome"/>
    <property type="evidence" value="ECO:0007669"/>
    <property type="project" value="UniProtKB-UniRule"/>
</dbReference>
<dbReference type="GO" id="GO:0004519">
    <property type="term" value="F:endonuclease activity"/>
    <property type="evidence" value="ECO:0007669"/>
    <property type="project" value="UniProtKB-UniRule"/>
</dbReference>
<evidence type="ECO:0000256" key="1">
    <source>
        <dbReference type="ARBA" id="ARBA00022730"/>
    </source>
</evidence>
<comment type="similarity">
    <text evidence="7">Belongs to the DNA mismatch repair MutS family. MutS2 subfamily.</text>
</comment>
<dbReference type="EMBL" id="CP017258">
    <property type="protein sequence ID" value="AQW88438.1"/>
    <property type="molecule type" value="Genomic_DNA"/>
</dbReference>
<dbReference type="SUPFAM" id="SSF160443">
    <property type="entry name" value="SMR domain-like"/>
    <property type="match status" value="1"/>
</dbReference>
<keyword evidence="8" id="KW-0175">Coiled coil</keyword>
<comment type="function">
    <text evidence="7">Acts as a ribosome collision sensor, splitting the ribosome into its 2 subunits. Detects stalled/collided 70S ribosomes which it binds and splits by an ATP-hydrolysis driven conformational change. Acts upstream of the ribosome quality control system (RQC), a ribosome-associated complex that mediates the extraction of incompletely synthesized nascent chains from stalled ribosomes and their subsequent degradation. Probably generates substrates for RQC.</text>
</comment>
<name>A0A1S6U9N6_9BACT</name>
<feature type="domain" description="Smr" evidence="9">
    <location>
        <begin position="664"/>
        <end position="738"/>
    </location>
</feature>
<dbReference type="InterPro" id="IPR045076">
    <property type="entry name" value="MutS"/>
</dbReference>
<dbReference type="InterPro" id="IPR005747">
    <property type="entry name" value="MutS2"/>
</dbReference>
<protein>
    <recommendedName>
        <fullName evidence="7">Endonuclease MutS2</fullName>
        <ecNumber evidence="7">3.1.-.-</ecNumber>
    </recommendedName>
    <alternativeName>
        <fullName evidence="7">Ribosome-associated protein quality control-upstream factor</fullName>
        <shortName evidence="7">RQC-upstream factor</shortName>
        <shortName evidence="7">RqcU</shortName>
        <ecNumber evidence="7">3.6.4.-</ecNumber>
    </alternativeName>
</protein>
<dbReference type="GO" id="GO:0016887">
    <property type="term" value="F:ATP hydrolysis activity"/>
    <property type="evidence" value="ECO:0007669"/>
    <property type="project" value="InterPro"/>
</dbReference>
<dbReference type="Gene3D" id="3.30.1370.110">
    <property type="match status" value="1"/>
</dbReference>
<dbReference type="InterPro" id="IPR027417">
    <property type="entry name" value="P-loop_NTPase"/>
</dbReference>
<keyword evidence="4 7" id="KW-0067">ATP-binding</keyword>
<dbReference type="Proteomes" id="UP000190868">
    <property type="component" value="Chromosome"/>
</dbReference>
<organism evidence="10 11">
    <name type="scientific">Campylobacter pinnipediorum subsp. caledonicus</name>
    <dbReference type="NCBI Taxonomy" id="1874362"/>
    <lineage>
        <taxon>Bacteria</taxon>
        <taxon>Pseudomonadati</taxon>
        <taxon>Campylobacterota</taxon>
        <taxon>Epsilonproteobacteria</taxon>
        <taxon>Campylobacterales</taxon>
        <taxon>Campylobacteraceae</taxon>
        <taxon>Campylobacter</taxon>
    </lineage>
</organism>
<dbReference type="SMART" id="SM00533">
    <property type="entry name" value="MUTSd"/>
    <property type="match status" value="1"/>
</dbReference>
<feature type="binding site" evidence="7">
    <location>
        <begin position="311"/>
        <end position="318"/>
    </location>
    <ligand>
        <name>ATP</name>
        <dbReference type="ChEBI" id="CHEBI:30616"/>
    </ligand>
</feature>
<dbReference type="GO" id="GO:0005524">
    <property type="term" value="F:ATP binding"/>
    <property type="evidence" value="ECO:0007669"/>
    <property type="project" value="UniProtKB-UniRule"/>
</dbReference>
<dbReference type="GO" id="GO:0140664">
    <property type="term" value="F:ATP-dependent DNA damage sensor activity"/>
    <property type="evidence" value="ECO:0007669"/>
    <property type="project" value="InterPro"/>
</dbReference>
<dbReference type="PROSITE" id="PS50828">
    <property type="entry name" value="SMR"/>
    <property type="match status" value="1"/>
</dbReference>